<dbReference type="OrthoDB" id="4238at2759"/>
<dbReference type="RefSeq" id="XP_028128064.1">
    <property type="nucleotide sequence ID" value="XM_028272263.1"/>
</dbReference>
<dbReference type="InterPro" id="IPR027989">
    <property type="entry name" value="DUF4461"/>
</dbReference>
<dbReference type="PANTHER" id="PTHR31596">
    <property type="entry name" value="T-CELL ACTIVATION INHIBITOR, MITOCHONDRIAL"/>
    <property type="match status" value="1"/>
</dbReference>
<dbReference type="InterPro" id="IPR028031">
    <property type="entry name" value="DUF4460"/>
</dbReference>
<proteinExistence type="predicted"/>
<sequence>MSHVSCLSCHVEKSHSKVKKSKQCANLFKGRSKNERMLRNFSSLLTNRPIILHNRNFTSIEVSTALRPFYFAVHPDLFGKYPSERATNESSLQQLSSILEKIQKSKSVPPVSLSFYVKDKAKKTDKFRFININIQGNDIRTTLCTILKSCDLPTDYVDSIIPPPPPSADNNPNSPNFKFRYKNEIDLTKVNQNHPIYAHIKMQMDMKRAQELLRLRNYLKKYAPEALKKSRKGDIHREEVKRLQEIITNELQVEELRWDCSWNEEHRKGCLLSFMSLVNQHASIKDVLRGRVLIFSSFFTGVSLDGHIMLYSGEVRHNWLDFLKNIDRYDAALKRIPAFEKSLSHVLRKIKIGRRKFMPKIVAGQYENNLRQITTSLSDYIGLKPFPVEWPSSLENFEIVVETEAGPLMVSPTGQFIVPATIPGSLLVNFITTNLEEASKKIVDYKSNKYLERALNKKCIEDLQLAVLSKDDNITPDLMIKCCEQLIKNKYELQSYTKDLRLNITTYYSVLSDGVVCIPWNFDL</sequence>
<organism evidence="3">
    <name type="scientific">Diabrotica virgifera virgifera</name>
    <name type="common">western corn rootworm</name>
    <dbReference type="NCBI Taxonomy" id="50390"/>
    <lineage>
        <taxon>Eukaryota</taxon>
        <taxon>Metazoa</taxon>
        <taxon>Ecdysozoa</taxon>
        <taxon>Arthropoda</taxon>
        <taxon>Hexapoda</taxon>
        <taxon>Insecta</taxon>
        <taxon>Pterygota</taxon>
        <taxon>Neoptera</taxon>
        <taxon>Endopterygota</taxon>
        <taxon>Coleoptera</taxon>
        <taxon>Polyphaga</taxon>
        <taxon>Cucujiformia</taxon>
        <taxon>Chrysomeloidea</taxon>
        <taxon>Chrysomelidae</taxon>
        <taxon>Galerucinae</taxon>
        <taxon>Diabroticina</taxon>
        <taxon>Diabroticites</taxon>
        <taxon>Diabrotica</taxon>
    </lineage>
</organism>
<dbReference type="InterPro" id="IPR027986">
    <property type="entry name" value="TCAIM"/>
</dbReference>
<reference evidence="3" key="1">
    <citation type="submission" date="2025-08" db="UniProtKB">
        <authorList>
            <consortium name="RefSeq"/>
        </authorList>
    </citation>
    <scope>IDENTIFICATION</scope>
    <source>
        <tissue evidence="3">Whole insect</tissue>
    </source>
</reference>
<feature type="domain" description="DUF4461" evidence="2">
    <location>
        <begin position="214"/>
        <end position="522"/>
    </location>
</feature>
<protein>
    <submittedName>
        <fullName evidence="3">T-cell activation inhibitor, mitochondrial isoform X1</fullName>
    </submittedName>
</protein>
<name>A0A6P7EXZ5_DIAVI</name>
<dbReference type="Pfam" id="PF14688">
    <property type="entry name" value="DUF4461"/>
    <property type="match status" value="1"/>
</dbReference>
<dbReference type="FunCoup" id="A0A6P7EXZ5">
    <property type="interactions" value="775"/>
</dbReference>
<dbReference type="PANTHER" id="PTHR31596:SF1">
    <property type="entry name" value="T-CELL ACTIVATION INHIBITOR, MITOCHONDRIAL"/>
    <property type="match status" value="1"/>
</dbReference>
<evidence type="ECO:0000259" key="1">
    <source>
        <dbReference type="Pfam" id="PF14687"/>
    </source>
</evidence>
<dbReference type="Pfam" id="PF14687">
    <property type="entry name" value="DUF4460"/>
    <property type="match status" value="1"/>
</dbReference>
<dbReference type="AlphaFoldDB" id="A0A6P7EXZ5"/>
<evidence type="ECO:0000259" key="2">
    <source>
        <dbReference type="Pfam" id="PF14688"/>
    </source>
</evidence>
<dbReference type="GO" id="GO:0005739">
    <property type="term" value="C:mitochondrion"/>
    <property type="evidence" value="ECO:0007669"/>
    <property type="project" value="TreeGrafter"/>
</dbReference>
<gene>
    <name evidence="3" type="primary">LOC114324424</name>
</gene>
<dbReference type="KEGG" id="dvv:114324424"/>
<accession>A0A6P7EXZ5</accession>
<feature type="domain" description="DUF4460" evidence="1">
    <location>
        <begin position="55"/>
        <end position="152"/>
    </location>
</feature>
<dbReference type="InParanoid" id="A0A6P7EXZ5"/>
<evidence type="ECO:0000313" key="3">
    <source>
        <dbReference type="RefSeq" id="XP_028128064.1"/>
    </source>
</evidence>